<evidence type="ECO:0000259" key="11">
    <source>
        <dbReference type="Pfam" id="PF23431"/>
    </source>
</evidence>
<feature type="domain" description="BROMI C-terminal Rab TBC-like" evidence="12">
    <location>
        <begin position="870"/>
        <end position="1301"/>
    </location>
</feature>
<dbReference type="InterPro" id="IPR039156">
    <property type="entry name" value="PHAF1/BROMI"/>
</dbReference>
<evidence type="ECO:0000256" key="4">
    <source>
        <dbReference type="ARBA" id="ARBA00022490"/>
    </source>
</evidence>
<sequence>MSQFSAVEEAELQSLLRQLLKSIEERISGAPSIECAEEILLHLEETDKNFHNYAFVKYLRLYVENSLGAVIEEETESCARREGHSVGSSQDTLVHAVTRKTRESGEYKQMMQTLKNTMMVVVESLINKFEEDQLRKDEMNREIHHEQLNSHYHDNCSDSDSSFNQSYAFIKQEQLQVLAEKLDPSRPKEVRWEALQMLGCAPPSDVLSCESWSTLRRNLSATLADPNPDLSDKVLRFFAKTFSSSTLNVTREIYTTLAKSLESEFLSHKLKLPAGSGGIDVTRQDIARLLKQMRLINDFQKEVTAFWIRHPEKYMEEIIESTFSLLSLPSGQALGSQGPERALEPMHLMALLDIKATWFKKWMHGYYSRTVVFRLLESRYKYLIVAALEQCLWHYESLDTVSDETADVIHSIEHQHISIAQRTVYSTKELDYAHFLHSLCVLGRLLMYTSGRKLFPIKVQQRKDPVNLSDLVVILINIMYQHPKSPYSDSSHADTLSPTSLVMDVLRTLADRTECAVECLYQTPVIEALLAPIFTLLSGKQAKLSSTETTLTHIADILARIATTDRGLSLFLYERNLVLDEGEGSSLSAACVIVQFTQKLLAKELPVLQGGESTPGMSTAFIFVCRQMYNTCEGLQVLRPYGLHQVIAAAWKKTISLSERVPTPVPGAVPGTSSQELNDIAVWEEALLDNLLNFAATPKGLLLLQQTGALNECVSYMFSRFTKKLQVSRCEKFGYGVMVTQVASTAPGVLALHSSGFVQAIVVELWSVLECGREDVRVVHPKPTSMEPIDRSCLKLFLSLVNLVSSSHAVGELLGCQPLPNKSEYNLREIPTSITDLIDRLIAVNSDVKIHSLFNYEQSHTFGLRLLNVMCCNLDSFLLLESQYNISDTLMQCQKDNIIDPSAGEGDFIIDGLSVERNHILVRISAIGGPSERRLPPRALQKGSEPYPWPLFSSYPLPKSYIPDLPKITQSQSDSAISVFLTSWKDVEKDGTWMDTCRKEYCKAMNTKSNIVSGNVVADLLEQVVLHLSTLPSKRFFPPADYKAMESGLKTRSLSCVDQLGIQASLRYGRSLKLLRERSEQDLTLLMKHCQEFLCQQRAKLKSTLYSLQEDYPGHDWFASTVFLIMAGDMERALHLLLHLSTLLTSAFLWPARIHKSVHLPLEIAQSGIYPVYSCTAHYVDMLLKAEVPLVFSAFRMSGFTSSQMCLQWLGQCFWNYLDWPEICYYVSTCVVMGPDYQVYMCVSVLKHLQQDILQHTHTQDLQVFLKEEPITGFKVSNYLDYMESLEHSYRTVVLTDMKNVSQRIH</sequence>
<comment type="caution">
    <text evidence="13">The sequence shown here is derived from an EMBL/GenBank/DDBJ whole genome shotgun (WGS) entry which is preliminary data.</text>
</comment>
<keyword evidence="6" id="KW-0966">Cell projection</keyword>
<evidence type="ECO:0000256" key="2">
    <source>
        <dbReference type="ARBA" id="ARBA00004496"/>
    </source>
</evidence>
<dbReference type="InterPro" id="IPR032735">
    <property type="entry name" value="BROMI_M"/>
</dbReference>
<dbReference type="FunFam" id="1.10.472.80:FF:000031">
    <property type="entry name" value="TBC1 domain family, member 32"/>
    <property type="match status" value="1"/>
</dbReference>
<keyword evidence="4" id="KW-0963">Cytoplasm</keyword>
<feature type="domain" description="BROMI N-terminal" evidence="11">
    <location>
        <begin position="12"/>
        <end position="138"/>
    </location>
</feature>
<dbReference type="Proteomes" id="UP001557470">
    <property type="component" value="Unassembled WGS sequence"/>
</dbReference>
<name>A0ABD0W7Q1_UMBPY</name>
<dbReference type="PANTHER" id="PTHR13465:SF3">
    <property type="entry name" value="PROTEIN BROAD-MINDED"/>
    <property type="match status" value="1"/>
</dbReference>
<evidence type="ECO:0000256" key="8">
    <source>
        <dbReference type="ARBA" id="ARBA00067690"/>
    </source>
</evidence>
<evidence type="ECO:0000313" key="13">
    <source>
        <dbReference type="EMBL" id="KAL0967397.1"/>
    </source>
</evidence>
<accession>A0ABD0W7Q1</accession>
<dbReference type="Pfam" id="PF14961">
    <property type="entry name" value="BROMI"/>
    <property type="match status" value="1"/>
</dbReference>
<evidence type="ECO:0000256" key="3">
    <source>
        <dbReference type="ARBA" id="ARBA00022473"/>
    </source>
</evidence>
<keyword evidence="14" id="KW-1185">Reference proteome</keyword>
<dbReference type="SUPFAM" id="SSF47923">
    <property type="entry name" value="Ypt/Rab-GAP domain of gyp1p"/>
    <property type="match status" value="1"/>
</dbReference>
<reference evidence="13 14" key="1">
    <citation type="submission" date="2024-06" db="EMBL/GenBank/DDBJ databases">
        <authorList>
            <person name="Pan Q."/>
            <person name="Wen M."/>
            <person name="Jouanno E."/>
            <person name="Zahm M."/>
            <person name="Klopp C."/>
            <person name="Cabau C."/>
            <person name="Louis A."/>
            <person name="Berthelot C."/>
            <person name="Parey E."/>
            <person name="Roest Crollius H."/>
            <person name="Montfort J."/>
            <person name="Robinson-Rechavi M."/>
            <person name="Bouchez O."/>
            <person name="Lampietro C."/>
            <person name="Lopez Roques C."/>
            <person name="Donnadieu C."/>
            <person name="Postlethwait J."/>
            <person name="Bobe J."/>
            <person name="Verreycken H."/>
            <person name="Guiguen Y."/>
        </authorList>
    </citation>
    <scope>NUCLEOTIDE SEQUENCE [LARGE SCALE GENOMIC DNA]</scope>
    <source>
        <strain evidence="13">Up_M1</strain>
        <tissue evidence="13">Testis</tissue>
    </source>
</reference>
<evidence type="ECO:0000256" key="5">
    <source>
        <dbReference type="ARBA" id="ARBA00023069"/>
    </source>
</evidence>
<organism evidence="13 14">
    <name type="scientific">Umbra pygmaea</name>
    <name type="common">Eastern mudminnow</name>
    <dbReference type="NCBI Taxonomy" id="75934"/>
    <lineage>
        <taxon>Eukaryota</taxon>
        <taxon>Metazoa</taxon>
        <taxon>Chordata</taxon>
        <taxon>Craniata</taxon>
        <taxon>Vertebrata</taxon>
        <taxon>Euteleostomi</taxon>
        <taxon>Actinopterygii</taxon>
        <taxon>Neopterygii</taxon>
        <taxon>Teleostei</taxon>
        <taxon>Protacanthopterygii</taxon>
        <taxon>Esociformes</taxon>
        <taxon>Umbridae</taxon>
        <taxon>Umbra</taxon>
    </lineage>
</organism>
<comment type="function">
    <text evidence="7">Required for high-level Shh responses in the developing neural tube. Together with CDK20, controls the structure of the primary cilium by coordinating assembly of the ciliary membrane and axoneme, allowing GLI2 to be properly activated in response to Shh signaling.</text>
</comment>
<dbReference type="InterPro" id="IPR035969">
    <property type="entry name" value="Rab-GAP_TBC_sf"/>
</dbReference>
<protein>
    <recommendedName>
        <fullName evidence="8">Protein broad-minded</fullName>
    </recommendedName>
    <alternativeName>
        <fullName evidence="9">TBC1 domain family member 32</fullName>
    </alternativeName>
</protein>
<evidence type="ECO:0000259" key="10">
    <source>
        <dbReference type="Pfam" id="PF14961"/>
    </source>
</evidence>
<evidence type="ECO:0000256" key="9">
    <source>
        <dbReference type="ARBA" id="ARBA00075916"/>
    </source>
</evidence>
<evidence type="ECO:0000313" key="14">
    <source>
        <dbReference type="Proteomes" id="UP001557470"/>
    </source>
</evidence>
<dbReference type="GO" id="GO:0060271">
    <property type="term" value="P:cilium assembly"/>
    <property type="evidence" value="ECO:0007669"/>
    <property type="project" value="UniProtKB-ARBA"/>
</dbReference>
<keyword evidence="5" id="KW-0969">Cilium</keyword>
<dbReference type="Gene3D" id="1.10.472.80">
    <property type="entry name" value="Ypt/Rab-GAP domain of gyp1p, domain 3"/>
    <property type="match status" value="1"/>
</dbReference>
<dbReference type="PANTHER" id="PTHR13465">
    <property type="entry name" value="UPF0183 PROTEIN"/>
    <property type="match status" value="1"/>
</dbReference>
<dbReference type="GO" id="GO:0005737">
    <property type="term" value="C:cytoplasm"/>
    <property type="evidence" value="ECO:0007669"/>
    <property type="project" value="UniProtKB-SubCell"/>
</dbReference>
<evidence type="ECO:0000256" key="6">
    <source>
        <dbReference type="ARBA" id="ARBA00023273"/>
    </source>
</evidence>
<dbReference type="Pfam" id="PF23431">
    <property type="entry name" value="BROMI_N"/>
    <property type="match status" value="1"/>
</dbReference>
<dbReference type="EMBL" id="JAGEUA010000008">
    <property type="protein sequence ID" value="KAL0967397.1"/>
    <property type="molecule type" value="Genomic_DNA"/>
</dbReference>
<evidence type="ECO:0000259" key="12">
    <source>
        <dbReference type="Pfam" id="PF23440"/>
    </source>
</evidence>
<feature type="domain" description="BROMI middle region" evidence="10">
    <location>
        <begin position="173"/>
        <end position="852"/>
    </location>
</feature>
<dbReference type="InterPro" id="IPR055391">
    <property type="entry name" value="BROMI_N"/>
</dbReference>
<keyword evidence="3" id="KW-0217">Developmental protein</keyword>
<evidence type="ECO:0000256" key="7">
    <source>
        <dbReference type="ARBA" id="ARBA00054310"/>
    </source>
</evidence>
<proteinExistence type="predicted"/>
<evidence type="ECO:0000256" key="1">
    <source>
        <dbReference type="ARBA" id="ARBA00004138"/>
    </source>
</evidence>
<comment type="subcellular location">
    <subcellularLocation>
        <location evidence="1">Cell projection</location>
        <location evidence="1">Cilium</location>
    </subcellularLocation>
    <subcellularLocation>
        <location evidence="2">Cytoplasm</location>
    </subcellularLocation>
</comment>
<dbReference type="InterPro" id="IPR055392">
    <property type="entry name" value="BROMI_C"/>
</dbReference>
<gene>
    <name evidence="13" type="ORF">UPYG_G00251710</name>
</gene>
<dbReference type="Pfam" id="PF23440">
    <property type="entry name" value="BROMI_C"/>
    <property type="match status" value="1"/>
</dbReference>
<dbReference type="GO" id="GO:0005929">
    <property type="term" value="C:cilium"/>
    <property type="evidence" value="ECO:0007669"/>
    <property type="project" value="UniProtKB-SubCell"/>
</dbReference>